<proteinExistence type="predicted"/>
<dbReference type="Proteomes" id="UP001165083">
    <property type="component" value="Unassembled WGS sequence"/>
</dbReference>
<dbReference type="EMBL" id="BSXW01000268">
    <property type="protein sequence ID" value="GMF16992.1"/>
    <property type="molecule type" value="Genomic_DNA"/>
</dbReference>
<evidence type="ECO:0000313" key="2">
    <source>
        <dbReference type="Proteomes" id="UP001165083"/>
    </source>
</evidence>
<gene>
    <name evidence="1" type="ORF">Plil01_000614800</name>
</gene>
<accession>A0A9W6TKC8</accession>
<organism evidence="1 2">
    <name type="scientific">Phytophthora lilii</name>
    <dbReference type="NCBI Taxonomy" id="2077276"/>
    <lineage>
        <taxon>Eukaryota</taxon>
        <taxon>Sar</taxon>
        <taxon>Stramenopiles</taxon>
        <taxon>Oomycota</taxon>
        <taxon>Peronosporomycetes</taxon>
        <taxon>Peronosporales</taxon>
        <taxon>Peronosporaceae</taxon>
        <taxon>Phytophthora</taxon>
    </lineage>
</organism>
<evidence type="ECO:0000313" key="1">
    <source>
        <dbReference type="EMBL" id="GMF16992.1"/>
    </source>
</evidence>
<keyword evidence="2" id="KW-1185">Reference proteome</keyword>
<name>A0A9W6TKC8_9STRA</name>
<dbReference type="AlphaFoldDB" id="A0A9W6TKC8"/>
<protein>
    <submittedName>
        <fullName evidence="1">Unnamed protein product</fullName>
    </submittedName>
</protein>
<comment type="caution">
    <text evidence="1">The sequence shown here is derived from an EMBL/GenBank/DDBJ whole genome shotgun (WGS) entry which is preliminary data.</text>
</comment>
<reference evidence="1" key="1">
    <citation type="submission" date="2023-04" db="EMBL/GenBank/DDBJ databases">
        <title>Phytophthora lilii NBRC 32176.</title>
        <authorList>
            <person name="Ichikawa N."/>
            <person name="Sato H."/>
            <person name="Tonouchi N."/>
        </authorList>
    </citation>
    <scope>NUCLEOTIDE SEQUENCE</scope>
    <source>
        <strain evidence="1">NBRC 32176</strain>
    </source>
</reference>
<sequence>MVTTSILVITSNDISYETILMLRIQINEKLDTWTPTNIMDLELISSLLIKRKLDTKAGHTWTPTWTPTYSSTSSSN</sequence>